<gene>
    <name evidence="1" type="ORF">GMO_08370</name>
</gene>
<protein>
    <submittedName>
        <fullName evidence="1">Uncharacterized protein</fullName>
    </submittedName>
</protein>
<dbReference type="PATRIC" id="fig|1088869.3.peg.842"/>
<dbReference type="Proteomes" id="UP000004949">
    <property type="component" value="Unassembled WGS sequence"/>
</dbReference>
<organism evidence="1 2">
    <name type="scientific">Gluconobacter morbifer G707</name>
    <dbReference type="NCBI Taxonomy" id="1088869"/>
    <lineage>
        <taxon>Bacteria</taxon>
        <taxon>Pseudomonadati</taxon>
        <taxon>Pseudomonadota</taxon>
        <taxon>Alphaproteobacteria</taxon>
        <taxon>Acetobacterales</taxon>
        <taxon>Acetobacteraceae</taxon>
        <taxon>Gluconobacter</taxon>
    </lineage>
</organism>
<dbReference type="EMBL" id="AGQV01000001">
    <property type="protein sequence ID" value="EHH69530.1"/>
    <property type="molecule type" value="Genomic_DNA"/>
</dbReference>
<dbReference type="AlphaFoldDB" id="G6XH72"/>
<evidence type="ECO:0000313" key="1">
    <source>
        <dbReference type="EMBL" id="EHH69530.1"/>
    </source>
</evidence>
<reference evidence="1 2" key="1">
    <citation type="submission" date="2011-10" db="EMBL/GenBank/DDBJ databases">
        <title>Genome sequence of Gluconobacter morbifer G707, isolated from Drosophila gut.</title>
        <authorList>
            <person name="Lee W.-J."/>
            <person name="Kim E.-K."/>
        </authorList>
    </citation>
    <scope>NUCLEOTIDE SEQUENCE [LARGE SCALE GENOMIC DNA]</scope>
    <source>
        <strain evidence="1 2">G707</strain>
    </source>
</reference>
<dbReference type="STRING" id="1088869.GMO_08370"/>
<evidence type="ECO:0000313" key="2">
    <source>
        <dbReference type="Proteomes" id="UP000004949"/>
    </source>
</evidence>
<sequence>MTTGNQGIPVTASDLAHPDRRILPTLRNRSRQELDSCRVYRPQTITDLDL</sequence>
<comment type="caution">
    <text evidence="1">The sequence shown here is derived from an EMBL/GenBank/DDBJ whole genome shotgun (WGS) entry which is preliminary data.</text>
</comment>
<accession>G6XH72</accession>
<keyword evidence="2" id="KW-1185">Reference proteome</keyword>
<name>G6XH72_9PROT</name>
<proteinExistence type="predicted"/>